<proteinExistence type="predicted"/>
<dbReference type="EMBL" id="LAZR01057462">
    <property type="protein sequence ID" value="KKK72020.1"/>
    <property type="molecule type" value="Genomic_DNA"/>
</dbReference>
<reference evidence="1" key="1">
    <citation type="journal article" date="2015" name="Nature">
        <title>Complex archaea that bridge the gap between prokaryotes and eukaryotes.</title>
        <authorList>
            <person name="Spang A."/>
            <person name="Saw J.H."/>
            <person name="Jorgensen S.L."/>
            <person name="Zaremba-Niedzwiedzka K."/>
            <person name="Martijn J."/>
            <person name="Lind A.E."/>
            <person name="van Eijk R."/>
            <person name="Schleper C."/>
            <person name="Guy L."/>
            <person name="Ettema T.J."/>
        </authorList>
    </citation>
    <scope>NUCLEOTIDE SEQUENCE</scope>
</reference>
<comment type="caution">
    <text evidence="1">The sequence shown here is derived from an EMBL/GenBank/DDBJ whole genome shotgun (WGS) entry which is preliminary data.</text>
</comment>
<feature type="non-terminal residue" evidence="1">
    <location>
        <position position="1"/>
    </location>
</feature>
<gene>
    <name evidence="1" type="ORF">LCGC14_2908100</name>
</gene>
<organism evidence="1">
    <name type="scientific">marine sediment metagenome</name>
    <dbReference type="NCBI Taxonomy" id="412755"/>
    <lineage>
        <taxon>unclassified sequences</taxon>
        <taxon>metagenomes</taxon>
        <taxon>ecological metagenomes</taxon>
    </lineage>
</organism>
<dbReference type="AlphaFoldDB" id="A0A0F8YE94"/>
<sequence length="86" mass="9394">VNGYPPIYAVRPVCSNDVDRGVGSSLVLRFWGVKPEPGSQVWFFPDACMIGFGRDTNEVQRLVLAFQGKLDPEKVAGGPDQRGLSK</sequence>
<accession>A0A0F8YE94</accession>
<protein>
    <submittedName>
        <fullName evidence="1">Uncharacterized protein</fullName>
    </submittedName>
</protein>
<name>A0A0F8YE94_9ZZZZ</name>
<evidence type="ECO:0000313" key="1">
    <source>
        <dbReference type="EMBL" id="KKK72020.1"/>
    </source>
</evidence>